<sequence>MRDVTVRLLVGSTSSTPCRRRADCRTAWKAYGRGSEDMRRIVRHRYPYLDLAWLDAPPGTSAGARSA</sequence>
<comment type="caution">
    <text evidence="1">The sequence shown here is derived from an EMBL/GenBank/DDBJ whole genome shotgun (WGS) entry which is preliminary data.</text>
</comment>
<dbReference type="Proteomes" id="UP000479710">
    <property type="component" value="Unassembled WGS sequence"/>
</dbReference>
<dbReference type="EMBL" id="SPHZ02000009">
    <property type="protein sequence ID" value="KAF0900239.1"/>
    <property type="molecule type" value="Genomic_DNA"/>
</dbReference>
<accession>A0A6G1CJA8</accession>
<dbReference type="AlphaFoldDB" id="A0A6G1CJA8"/>
<protein>
    <submittedName>
        <fullName evidence="1">Uncharacterized protein</fullName>
    </submittedName>
</protein>
<name>A0A6G1CJA8_9ORYZ</name>
<evidence type="ECO:0000313" key="2">
    <source>
        <dbReference type="Proteomes" id="UP000479710"/>
    </source>
</evidence>
<organism evidence="1 2">
    <name type="scientific">Oryza meyeriana var. granulata</name>
    <dbReference type="NCBI Taxonomy" id="110450"/>
    <lineage>
        <taxon>Eukaryota</taxon>
        <taxon>Viridiplantae</taxon>
        <taxon>Streptophyta</taxon>
        <taxon>Embryophyta</taxon>
        <taxon>Tracheophyta</taxon>
        <taxon>Spermatophyta</taxon>
        <taxon>Magnoliopsida</taxon>
        <taxon>Liliopsida</taxon>
        <taxon>Poales</taxon>
        <taxon>Poaceae</taxon>
        <taxon>BOP clade</taxon>
        <taxon>Oryzoideae</taxon>
        <taxon>Oryzeae</taxon>
        <taxon>Oryzinae</taxon>
        <taxon>Oryza</taxon>
        <taxon>Oryza meyeriana</taxon>
    </lineage>
</organism>
<gene>
    <name evidence="1" type="ORF">E2562_029749</name>
</gene>
<keyword evidence="2" id="KW-1185">Reference proteome</keyword>
<evidence type="ECO:0000313" key="1">
    <source>
        <dbReference type="EMBL" id="KAF0900239.1"/>
    </source>
</evidence>
<proteinExistence type="predicted"/>
<reference evidence="1 2" key="1">
    <citation type="submission" date="2019-11" db="EMBL/GenBank/DDBJ databases">
        <title>Whole genome sequence of Oryza granulata.</title>
        <authorList>
            <person name="Li W."/>
        </authorList>
    </citation>
    <scope>NUCLEOTIDE SEQUENCE [LARGE SCALE GENOMIC DNA]</scope>
    <source>
        <strain evidence="2">cv. Menghai</strain>
        <tissue evidence="1">Leaf</tissue>
    </source>
</reference>